<accession>V5G5G7</accession>
<keyword evidence="10" id="KW-1185">Reference proteome</keyword>
<dbReference type="InParanoid" id="V5G5G7"/>
<sequence length="529" mass="58791">MKRACDSCISRKVRCDGAHPCRSCLYSSKKVDCTYLKPARKRGPKSRRVSLLPAAVAEERGTVNEELDVVLDASQDAESQSHVVGGRDLDPTMVVESLTHGESAWDMTELSANSVSTSVSAAVLETIIQEYRSKSYNVWPVVKAETLLERVSDGSNDPGTYCLATALCAATMAQLDLPPMKHYSSIIDSGVLAGECIRVREQSHYREHLDLRSVLASFFLHVYHAKVNKRNSALIFIQEAISCAKLLRLDCDEIVSELASDVVDNEDILFLLLWVSERGYAMHLGLSPSYADIVKLPEASNISDNVHVQGLLELARLFVAFAQCFSSDSSCPFTDTLLTTEDFLHGLSMRRDQAAFVRLADYHITKEWMRTIIWQQALSLGLLSSTSYNALMTFTFPSYVGRDLLSSLKDYHAEDLLPLGRDQLLKCFEVANSLADTLLCNPAVSVDSCFRLGPQEFLHGLYQKLAPFLEQDPILNSILRQKTAEALLRAPSRLWTLDAESTHEGVRDDEEHGAGKCRPVTLSFHTPAY</sequence>
<comment type="subcellular location">
    <subcellularLocation>
        <location evidence="1">Nucleus</location>
    </subcellularLocation>
</comment>
<keyword evidence="4" id="KW-0805">Transcription regulation</keyword>
<dbReference type="Proteomes" id="UP000018001">
    <property type="component" value="Unassembled WGS sequence"/>
</dbReference>
<dbReference type="PROSITE" id="PS50048">
    <property type="entry name" value="ZN2_CY6_FUNGAL_2"/>
    <property type="match status" value="1"/>
</dbReference>
<evidence type="ECO:0000259" key="8">
    <source>
        <dbReference type="PROSITE" id="PS50048"/>
    </source>
</evidence>
<dbReference type="Gene3D" id="4.10.240.10">
    <property type="entry name" value="Zn(2)-C6 fungal-type DNA-binding domain"/>
    <property type="match status" value="1"/>
</dbReference>
<dbReference type="GO" id="GO:0003677">
    <property type="term" value="F:DNA binding"/>
    <property type="evidence" value="ECO:0007669"/>
    <property type="project" value="UniProtKB-KW"/>
</dbReference>
<evidence type="ECO:0000256" key="2">
    <source>
        <dbReference type="ARBA" id="ARBA00022723"/>
    </source>
</evidence>
<dbReference type="SUPFAM" id="SSF57701">
    <property type="entry name" value="Zn2/Cys6 DNA-binding domain"/>
    <property type="match status" value="1"/>
</dbReference>
<dbReference type="InterPro" id="IPR050797">
    <property type="entry name" value="Carb_Metab_Trans_Reg"/>
</dbReference>
<evidence type="ECO:0000313" key="10">
    <source>
        <dbReference type="Proteomes" id="UP000018001"/>
    </source>
</evidence>
<keyword evidence="6" id="KW-0804">Transcription</keyword>
<dbReference type="GO" id="GO:0005634">
    <property type="term" value="C:nucleus"/>
    <property type="evidence" value="ECO:0007669"/>
    <property type="project" value="UniProtKB-SubCell"/>
</dbReference>
<evidence type="ECO:0000256" key="1">
    <source>
        <dbReference type="ARBA" id="ARBA00004123"/>
    </source>
</evidence>
<dbReference type="InterPro" id="IPR036864">
    <property type="entry name" value="Zn2-C6_fun-type_DNA-bd_sf"/>
</dbReference>
<dbReference type="AlphaFoldDB" id="V5G5G7"/>
<dbReference type="InterPro" id="IPR001138">
    <property type="entry name" value="Zn2Cys6_DnaBD"/>
</dbReference>
<proteinExistence type="predicted"/>
<dbReference type="GO" id="GO:0000981">
    <property type="term" value="F:DNA-binding transcription factor activity, RNA polymerase II-specific"/>
    <property type="evidence" value="ECO:0007669"/>
    <property type="project" value="InterPro"/>
</dbReference>
<keyword evidence="7" id="KW-0539">Nucleus</keyword>
<comment type="caution">
    <text evidence="9">The sequence shown here is derived from an EMBL/GenBank/DDBJ whole genome shotgun (WGS) entry which is preliminary data.</text>
</comment>
<dbReference type="eggNOG" id="ENOG502SJA4">
    <property type="taxonomic scope" value="Eukaryota"/>
</dbReference>
<evidence type="ECO:0000256" key="5">
    <source>
        <dbReference type="ARBA" id="ARBA00023125"/>
    </source>
</evidence>
<evidence type="ECO:0000313" key="9">
    <source>
        <dbReference type="EMBL" id="GAD96112.1"/>
    </source>
</evidence>
<evidence type="ECO:0000256" key="4">
    <source>
        <dbReference type="ARBA" id="ARBA00023015"/>
    </source>
</evidence>
<dbReference type="GO" id="GO:0008270">
    <property type="term" value="F:zinc ion binding"/>
    <property type="evidence" value="ECO:0007669"/>
    <property type="project" value="InterPro"/>
</dbReference>
<keyword evidence="3" id="KW-0862">Zinc</keyword>
<evidence type="ECO:0000256" key="6">
    <source>
        <dbReference type="ARBA" id="ARBA00023163"/>
    </source>
</evidence>
<dbReference type="HOGENOM" id="CLU_016574_7_2_1"/>
<protein>
    <submittedName>
        <fullName evidence="9">C6 transcription factor</fullName>
    </submittedName>
</protein>
<dbReference type="CDD" id="cd00067">
    <property type="entry name" value="GAL4"/>
    <property type="match status" value="1"/>
</dbReference>
<dbReference type="EMBL" id="BAUL01000150">
    <property type="protein sequence ID" value="GAD96112.1"/>
    <property type="molecule type" value="Genomic_DNA"/>
</dbReference>
<dbReference type="SMART" id="SM00066">
    <property type="entry name" value="GAL4"/>
    <property type="match status" value="1"/>
</dbReference>
<feature type="domain" description="Zn(2)-C6 fungal-type" evidence="8">
    <location>
        <begin position="4"/>
        <end position="35"/>
    </location>
</feature>
<evidence type="ECO:0000256" key="7">
    <source>
        <dbReference type="ARBA" id="ARBA00023242"/>
    </source>
</evidence>
<gene>
    <name evidence="9" type="ORF">PVAR5_4761</name>
</gene>
<organism evidence="9 10">
    <name type="scientific">Byssochlamys spectabilis (strain No. 5 / NBRC 109023)</name>
    <name type="common">Paecilomyces variotii</name>
    <dbReference type="NCBI Taxonomy" id="1356009"/>
    <lineage>
        <taxon>Eukaryota</taxon>
        <taxon>Fungi</taxon>
        <taxon>Dikarya</taxon>
        <taxon>Ascomycota</taxon>
        <taxon>Pezizomycotina</taxon>
        <taxon>Eurotiomycetes</taxon>
        <taxon>Eurotiomycetidae</taxon>
        <taxon>Eurotiales</taxon>
        <taxon>Thermoascaceae</taxon>
        <taxon>Paecilomyces</taxon>
    </lineage>
</organism>
<dbReference type="OrthoDB" id="434972at2759"/>
<dbReference type="FunCoup" id="V5G5G7">
    <property type="interactions" value="495"/>
</dbReference>
<name>V5G5G7_BYSSN</name>
<evidence type="ECO:0000256" key="3">
    <source>
        <dbReference type="ARBA" id="ARBA00022833"/>
    </source>
</evidence>
<keyword evidence="2" id="KW-0479">Metal-binding</keyword>
<reference evidence="10" key="1">
    <citation type="journal article" date="2014" name="Genome Announc.">
        <title>Draft genome sequence of the formaldehyde-resistant fungus Byssochlamys spectabilis No. 5 (anamorph Paecilomyces variotii No. 5) (NBRC109023).</title>
        <authorList>
            <person name="Oka T."/>
            <person name="Ekino K."/>
            <person name="Fukuda K."/>
            <person name="Nomura Y."/>
        </authorList>
    </citation>
    <scope>NUCLEOTIDE SEQUENCE [LARGE SCALE GENOMIC DNA]</scope>
    <source>
        <strain evidence="10">No. 5 / NBRC 109023</strain>
    </source>
</reference>
<dbReference type="CDD" id="cd12148">
    <property type="entry name" value="fungal_TF_MHR"/>
    <property type="match status" value="1"/>
</dbReference>
<dbReference type="PANTHER" id="PTHR31668">
    <property type="entry name" value="GLUCOSE TRANSPORT TRANSCRIPTION REGULATOR RGT1-RELATED-RELATED"/>
    <property type="match status" value="1"/>
</dbReference>
<dbReference type="Pfam" id="PF00172">
    <property type="entry name" value="Zn_clus"/>
    <property type="match status" value="1"/>
</dbReference>
<dbReference type="PANTHER" id="PTHR31668:SF18">
    <property type="entry name" value="MALTOSE FERMENTATION REGULATORY PROTEIN MAL13-RELATED"/>
    <property type="match status" value="1"/>
</dbReference>
<keyword evidence="5" id="KW-0238">DNA-binding</keyword>